<evidence type="ECO:0000259" key="5">
    <source>
        <dbReference type="PROSITE" id="PS50830"/>
    </source>
</evidence>
<dbReference type="InterPro" id="IPR002071">
    <property type="entry name" value="Thermonucl_AS"/>
</dbReference>
<dbReference type="EMBL" id="CP000510">
    <property type="protein sequence ID" value="ABM04544.1"/>
    <property type="molecule type" value="Genomic_DNA"/>
</dbReference>
<dbReference type="AlphaFoldDB" id="A1SYH9"/>
<dbReference type="KEGG" id="pin:Ping_2838"/>
<keyword evidence="2" id="KW-0255">Endonuclease</keyword>
<evidence type="ECO:0000256" key="3">
    <source>
        <dbReference type="ARBA" id="ARBA00022801"/>
    </source>
</evidence>
<dbReference type="SMART" id="SM00318">
    <property type="entry name" value="SNc"/>
    <property type="match status" value="1"/>
</dbReference>
<dbReference type="PANTHER" id="PTHR12302:SF3">
    <property type="entry name" value="SERINE_THREONINE-PROTEIN KINASE 31"/>
    <property type="match status" value="1"/>
</dbReference>
<dbReference type="HOGENOM" id="CLU_046484_4_0_6"/>
<dbReference type="GO" id="GO:0004519">
    <property type="term" value="F:endonuclease activity"/>
    <property type="evidence" value="ECO:0007669"/>
    <property type="project" value="UniProtKB-KW"/>
</dbReference>
<sequence>MRIVSLLLCILFSTSLLANCPKLSWHKTVTLKYINDGDTVTLDNGQLVRFIGINTPEIDYSNKHQSEPFALAAKRLLEEQLKRGDKLHLIFDHTRYDRYGRLLAYVFTDAGTNLGLLQLKSGLARHWVIGKNDLFWQCFQDAERQARLTKEGVWADFNPLKAQSLSFKDKGYQYIQGKVTALRQTKKGLQLTLDGKLNVNINRKTLTYFKTLGTQFRLHNSILLTGNLKWSQGQLQLKIYHPAQILP</sequence>
<dbReference type="Proteomes" id="UP000000639">
    <property type="component" value="Chromosome"/>
</dbReference>
<feature type="domain" description="TNase-like" evidence="5">
    <location>
        <begin position="25"/>
        <end position="156"/>
    </location>
</feature>
<keyword evidence="4" id="KW-0732">Signal</keyword>
<keyword evidence="1" id="KW-0540">Nuclease</keyword>
<reference evidence="6 7" key="1">
    <citation type="submission" date="2007-01" db="EMBL/GenBank/DDBJ databases">
        <title>Complete sequence of Psychromonas ingrahamii 37.</title>
        <authorList>
            <consortium name="US DOE Joint Genome Institute"/>
            <person name="Copeland A."/>
            <person name="Lucas S."/>
            <person name="Lapidus A."/>
            <person name="Barry K."/>
            <person name="Detter J.C."/>
            <person name="Glavina del Rio T."/>
            <person name="Hammon N."/>
            <person name="Israni S."/>
            <person name="Dalin E."/>
            <person name="Tice H."/>
            <person name="Pitluck S."/>
            <person name="Thompson L.S."/>
            <person name="Brettin T."/>
            <person name="Bruce D."/>
            <person name="Han C."/>
            <person name="Tapia R."/>
            <person name="Schmutz J."/>
            <person name="Larimer F."/>
            <person name="Land M."/>
            <person name="Hauser L."/>
            <person name="Kyrpides N."/>
            <person name="Ivanova N."/>
            <person name="Staley J."/>
            <person name="Richardson P."/>
        </authorList>
    </citation>
    <scope>NUCLEOTIDE SEQUENCE [LARGE SCALE GENOMIC DNA]</scope>
    <source>
        <strain evidence="6 7">37</strain>
    </source>
</reference>
<dbReference type="Pfam" id="PF00565">
    <property type="entry name" value="SNase"/>
    <property type="match status" value="1"/>
</dbReference>
<dbReference type="Gene3D" id="2.40.50.90">
    <property type="match status" value="1"/>
</dbReference>
<dbReference type="GO" id="GO:0016787">
    <property type="term" value="F:hydrolase activity"/>
    <property type="evidence" value="ECO:0007669"/>
    <property type="project" value="UniProtKB-KW"/>
</dbReference>
<dbReference type="RefSeq" id="WP_011771098.1">
    <property type="nucleotide sequence ID" value="NC_008709.1"/>
</dbReference>
<name>A1SYH9_PSYIN</name>
<dbReference type="PANTHER" id="PTHR12302">
    <property type="entry name" value="EBNA2 BINDING PROTEIN P100"/>
    <property type="match status" value="1"/>
</dbReference>
<dbReference type="PROSITE" id="PS01284">
    <property type="entry name" value="TNASE_2"/>
    <property type="match status" value="1"/>
</dbReference>
<dbReference type="OrthoDB" id="6867997at2"/>
<evidence type="ECO:0000256" key="2">
    <source>
        <dbReference type="ARBA" id="ARBA00022759"/>
    </source>
</evidence>
<dbReference type="GO" id="GO:0003676">
    <property type="term" value="F:nucleic acid binding"/>
    <property type="evidence" value="ECO:0007669"/>
    <property type="project" value="InterPro"/>
</dbReference>
<evidence type="ECO:0000256" key="1">
    <source>
        <dbReference type="ARBA" id="ARBA00022722"/>
    </source>
</evidence>
<evidence type="ECO:0000313" key="7">
    <source>
        <dbReference type="Proteomes" id="UP000000639"/>
    </source>
</evidence>
<feature type="chain" id="PRO_5002637129" evidence="4">
    <location>
        <begin position="19"/>
        <end position="247"/>
    </location>
</feature>
<feature type="signal peptide" evidence="4">
    <location>
        <begin position="1"/>
        <end position="18"/>
    </location>
</feature>
<proteinExistence type="predicted"/>
<dbReference type="eggNOG" id="COG1525">
    <property type="taxonomic scope" value="Bacteria"/>
</dbReference>
<gene>
    <name evidence="6" type="ordered locus">Ping_2838</name>
</gene>
<keyword evidence="3" id="KW-0378">Hydrolase</keyword>
<accession>A1SYH9</accession>
<dbReference type="SUPFAM" id="SSF50199">
    <property type="entry name" value="Staphylococcal nuclease"/>
    <property type="match status" value="1"/>
</dbReference>
<dbReference type="InterPro" id="IPR016071">
    <property type="entry name" value="Staphylococal_nuclease_OB-fold"/>
</dbReference>
<organism evidence="6 7">
    <name type="scientific">Psychromonas ingrahamii (strain DSM 17664 / CCUG 51855 / 37)</name>
    <dbReference type="NCBI Taxonomy" id="357804"/>
    <lineage>
        <taxon>Bacteria</taxon>
        <taxon>Pseudomonadati</taxon>
        <taxon>Pseudomonadota</taxon>
        <taxon>Gammaproteobacteria</taxon>
        <taxon>Alteromonadales</taxon>
        <taxon>Psychromonadaceae</taxon>
        <taxon>Psychromonas</taxon>
    </lineage>
</organism>
<evidence type="ECO:0000313" key="6">
    <source>
        <dbReference type="EMBL" id="ABM04544.1"/>
    </source>
</evidence>
<evidence type="ECO:0000256" key="4">
    <source>
        <dbReference type="SAM" id="SignalP"/>
    </source>
</evidence>
<protein>
    <submittedName>
        <fullName evidence="6">Nuclease (SNase domain protein)</fullName>
    </submittedName>
</protein>
<keyword evidence="7" id="KW-1185">Reference proteome</keyword>
<dbReference type="PROSITE" id="PS50830">
    <property type="entry name" value="TNASE_3"/>
    <property type="match status" value="1"/>
</dbReference>
<dbReference type="InterPro" id="IPR035437">
    <property type="entry name" value="SNase_OB-fold_sf"/>
</dbReference>